<dbReference type="Gene3D" id="3.40.50.2300">
    <property type="match status" value="1"/>
</dbReference>
<keyword evidence="4" id="KW-0238">DNA-binding</keyword>
<evidence type="ECO:0000256" key="7">
    <source>
        <dbReference type="SAM" id="MobiDB-lite"/>
    </source>
</evidence>
<feature type="domain" description="Response regulatory" evidence="8">
    <location>
        <begin position="3"/>
        <end position="118"/>
    </location>
</feature>
<dbReference type="Pfam" id="PF00072">
    <property type="entry name" value="Response_reg"/>
    <property type="match status" value="1"/>
</dbReference>
<evidence type="ECO:0000256" key="2">
    <source>
        <dbReference type="ARBA" id="ARBA00023012"/>
    </source>
</evidence>
<keyword evidence="2" id="KW-0902">Two-component regulatory system</keyword>
<keyword evidence="10" id="KW-1185">Reference proteome</keyword>
<reference evidence="9 10" key="1">
    <citation type="submission" date="2019-12" db="EMBL/GenBank/DDBJ databases">
        <title>Novel species isolated from a subtropical stream in China.</title>
        <authorList>
            <person name="Lu H."/>
        </authorList>
    </citation>
    <scope>NUCLEOTIDE SEQUENCE [LARGE SCALE GENOMIC DNA]</scope>
    <source>
        <strain evidence="9 10">FT127W</strain>
    </source>
</reference>
<dbReference type="SUPFAM" id="SSF46689">
    <property type="entry name" value="Homeodomain-like"/>
    <property type="match status" value="1"/>
</dbReference>
<sequence>MANILVVDDEMGIRELLSEILSDEGHAIQLAENAQQAREARAQGAPDLVLLDIWMPDTDGVTLLKEWQRDGLLTMPVIMMSGHATIDTAVEATRIGALNFLEKPIAMQKLLKAVQAGLTRAQETVRSPSLAPRPAVAPPPEDGAVAAGAPFSAAMPQAHASVRGAGATAGEGHMFNLSFDLPLREARDAFERMYFEHHLGREGGSMTRVAEKTGLERTHLYRKLKQLGVEPGKLAKKNQ</sequence>
<evidence type="ECO:0000256" key="4">
    <source>
        <dbReference type="ARBA" id="ARBA00023125"/>
    </source>
</evidence>
<dbReference type="InterPro" id="IPR011006">
    <property type="entry name" value="CheY-like_superfamily"/>
</dbReference>
<feature type="region of interest" description="Disordered" evidence="7">
    <location>
        <begin position="123"/>
        <end position="144"/>
    </location>
</feature>
<dbReference type="GO" id="GO:0000976">
    <property type="term" value="F:transcription cis-regulatory region binding"/>
    <property type="evidence" value="ECO:0007669"/>
    <property type="project" value="TreeGrafter"/>
</dbReference>
<dbReference type="CDD" id="cd17550">
    <property type="entry name" value="REC_NtrX-like"/>
    <property type="match status" value="1"/>
</dbReference>
<dbReference type="FunFam" id="3.40.50.2300:FF:000018">
    <property type="entry name" value="DNA-binding transcriptional regulator NtrC"/>
    <property type="match status" value="1"/>
</dbReference>
<dbReference type="EMBL" id="WWCU01000006">
    <property type="protein sequence ID" value="MYN07371.1"/>
    <property type="molecule type" value="Genomic_DNA"/>
</dbReference>
<keyword evidence="3" id="KW-0805">Transcription regulation</keyword>
<dbReference type="AlphaFoldDB" id="A0A7X4HA03"/>
<dbReference type="GO" id="GO:0006355">
    <property type="term" value="P:regulation of DNA-templated transcription"/>
    <property type="evidence" value="ECO:0007669"/>
    <property type="project" value="TreeGrafter"/>
</dbReference>
<evidence type="ECO:0000256" key="1">
    <source>
        <dbReference type="ARBA" id="ARBA00022553"/>
    </source>
</evidence>
<evidence type="ECO:0000313" key="10">
    <source>
        <dbReference type="Proteomes" id="UP000450676"/>
    </source>
</evidence>
<keyword evidence="1 6" id="KW-0597">Phosphoprotein</keyword>
<dbReference type="GO" id="GO:0032993">
    <property type="term" value="C:protein-DNA complex"/>
    <property type="evidence" value="ECO:0007669"/>
    <property type="project" value="TreeGrafter"/>
</dbReference>
<dbReference type="Pfam" id="PF02954">
    <property type="entry name" value="HTH_8"/>
    <property type="match status" value="1"/>
</dbReference>
<dbReference type="InterPro" id="IPR039420">
    <property type="entry name" value="WalR-like"/>
</dbReference>
<organism evidence="9 10">
    <name type="scientific">Pseudoduganella aquatica</name>
    <dbReference type="NCBI Taxonomy" id="2660641"/>
    <lineage>
        <taxon>Bacteria</taxon>
        <taxon>Pseudomonadati</taxon>
        <taxon>Pseudomonadota</taxon>
        <taxon>Betaproteobacteria</taxon>
        <taxon>Burkholderiales</taxon>
        <taxon>Oxalobacteraceae</taxon>
        <taxon>Telluria group</taxon>
        <taxon>Pseudoduganella</taxon>
    </lineage>
</organism>
<evidence type="ECO:0000256" key="6">
    <source>
        <dbReference type="PROSITE-ProRule" id="PRU00169"/>
    </source>
</evidence>
<dbReference type="PANTHER" id="PTHR48111">
    <property type="entry name" value="REGULATOR OF RPOS"/>
    <property type="match status" value="1"/>
</dbReference>
<evidence type="ECO:0000256" key="5">
    <source>
        <dbReference type="ARBA" id="ARBA00023163"/>
    </source>
</evidence>
<keyword evidence="5" id="KW-0804">Transcription</keyword>
<dbReference type="InterPro" id="IPR001789">
    <property type="entry name" value="Sig_transdc_resp-reg_receiver"/>
</dbReference>
<dbReference type="GO" id="GO:0000156">
    <property type="term" value="F:phosphorelay response regulator activity"/>
    <property type="evidence" value="ECO:0007669"/>
    <property type="project" value="TreeGrafter"/>
</dbReference>
<protein>
    <submittedName>
        <fullName evidence="9">Response regulator</fullName>
    </submittedName>
</protein>
<name>A0A7X4HA03_9BURK</name>
<accession>A0A7X4HA03</accession>
<dbReference type="SUPFAM" id="SSF52172">
    <property type="entry name" value="CheY-like"/>
    <property type="match status" value="1"/>
</dbReference>
<evidence type="ECO:0000259" key="8">
    <source>
        <dbReference type="PROSITE" id="PS50110"/>
    </source>
</evidence>
<gene>
    <name evidence="9" type="ORF">GTP77_08455</name>
</gene>
<dbReference type="InterPro" id="IPR009057">
    <property type="entry name" value="Homeodomain-like_sf"/>
</dbReference>
<dbReference type="SMART" id="SM00448">
    <property type="entry name" value="REC"/>
    <property type="match status" value="1"/>
</dbReference>
<dbReference type="PANTHER" id="PTHR48111:SF1">
    <property type="entry name" value="TWO-COMPONENT RESPONSE REGULATOR ORR33"/>
    <property type="match status" value="1"/>
</dbReference>
<dbReference type="Gene3D" id="1.10.10.60">
    <property type="entry name" value="Homeodomain-like"/>
    <property type="match status" value="1"/>
</dbReference>
<dbReference type="RefSeq" id="WP_161071722.1">
    <property type="nucleotide sequence ID" value="NZ_CP086370.1"/>
</dbReference>
<dbReference type="GO" id="GO:0005829">
    <property type="term" value="C:cytosol"/>
    <property type="evidence" value="ECO:0007669"/>
    <property type="project" value="TreeGrafter"/>
</dbReference>
<dbReference type="PROSITE" id="PS50110">
    <property type="entry name" value="RESPONSE_REGULATORY"/>
    <property type="match status" value="1"/>
</dbReference>
<comment type="caution">
    <text evidence="9">The sequence shown here is derived from an EMBL/GenBank/DDBJ whole genome shotgun (WGS) entry which is preliminary data.</text>
</comment>
<proteinExistence type="predicted"/>
<dbReference type="InterPro" id="IPR002197">
    <property type="entry name" value="HTH_Fis"/>
</dbReference>
<feature type="modified residue" description="4-aspartylphosphate" evidence="6">
    <location>
        <position position="52"/>
    </location>
</feature>
<dbReference type="Proteomes" id="UP000450676">
    <property type="component" value="Unassembled WGS sequence"/>
</dbReference>
<evidence type="ECO:0000256" key="3">
    <source>
        <dbReference type="ARBA" id="ARBA00023015"/>
    </source>
</evidence>
<evidence type="ECO:0000313" key="9">
    <source>
        <dbReference type="EMBL" id="MYN07371.1"/>
    </source>
</evidence>